<organism evidence="1 2">
    <name type="scientific">Enhygromyxa salina</name>
    <dbReference type="NCBI Taxonomy" id="215803"/>
    <lineage>
        <taxon>Bacteria</taxon>
        <taxon>Pseudomonadati</taxon>
        <taxon>Myxococcota</taxon>
        <taxon>Polyangia</taxon>
        <taxon>Nannocystales</taxon>
        <taxon>Nannocystaceae</taxon>
        <taxon>Enhygromyxa</taxon>
    </lineage>
</organism>
<dbReference type="RefSeq" id="WP_181197615.1">
    <property type="nucleotide sequence ID" value="NZ_PVNK01000112.1"/>
</dbReference>
<accession>A0A2S9YCC0</accession>
<protein>
    <submittedName>
        <fullName evidence="1">Uncharacterized protein</fullName>
    </submittedName>
</protein>
<gene>
    <name evidence="1" type="ORF">ENSA5_21010</name>
</gene>
<dbReference type="EMBL" id="PVNK01000112">
    <property type="protein sequence ID" value="PRQ02749.1"/>
    <property type="molecule type" value="Genomic_DNA"/>
</dbReference>
<evidence type="ECO:0000313" key="2">
    <source>
        <dbReference type="Proteomes" id="UP000237968"/>
    </source>
</evidence>
<sequence>MCCAMLVAGSWKTACESRPPALSMSRPGSWAISGAALRWSSGWGYAALVGVRATVRNGRLVVDEEIALPEGTVVNLVIDDEGDELDERERQALNAAIDTSLEQEARGEVNPAEKILARLRERRR</sequence>
<evidence type="ECO:0000313" key="1">
    <source>
        <dbReference type="EMBL" id="PRQ02749.1"/>
    </source>
</evidence>
<dbReference type="Proteomes" id="UP000237968">
    <property type="component" value="Unassembled WGS sequence"/>
</dbReference>
<reference evidence="1 2" key="1">
    <citation type="submission" date="2018-03" db="EMBL/GenBank/DDBJ databases">
        <title>Draft Genome Sequences of the Obligatory Marine Myxobacteria Enhygromyxa salina SWB005.</title>
        <authorList>
            <person name="Poehlein A."/>
            <person name="Moghaddam J.A."/>
            <person name="Harms H."/>
            <person name="Alanjari M."/>
            <person name="Koenig G.M."/>
            <person name="Daniel R."/>
            <person name="Schaeberle T.F."/>
        </authorList>
    </citation>
    <scope>NUCLEOTIDE SEQUENCE [LARGE SCALE GENOMIC DNA]</scope>
    <source>
        <strain evidence="1 2">SWB005</strain>
    </source>
</reference>
<name>A0A2S9YCC0_9BACT</name>
<dbReference type="AlphaFoldDB" id="A0A2S9YCC0"/>
<comment type="caution">
    <text evidence="1">The sequence shown here is derived from an EMBL/GenBank/DDBJ whole genome shotgun (WGS) entry which is preliminary data.</text>
</comment>
<keyword evidence="2" id="KW-1185">Reference proteome</keyword>
<proteinExistence type="predicted"/>